<feature type="transmembrane region" description="Helical" evidence="2">
    <location>
        <begin position="261"/>
        <end position="282"/>
    </location>
</feature>
<reference evidence="4 5" key="1">
    <citation type="submission" date="2014-04" db="EMBL/GenBank/DDBJ databases">
        <authorList>
            <consortium name="DOE Joint Genome Institute"/>
            <person name="Kuo A."/>
            <person name="Zuccaro A."/>
            <person name="Kohler A."/>
            <person name="Nagy L.G."/>
            <person name="Floudas D."/>
            <person name="Copeland A."/>
            <person name="Barry K.W."/>
            <person name="Cichocki N."/>
            <person name="Veneault-Fourrey C."/>
            <person name="LaButti K."/>
            <person name="Lindquist E.A."/>
            <person name="Lipzen A."/>
            <person name="Lundell T."/>
            <person name="Morin E."/>
            <person name="Murat C."/>
            <person name="Sun H."/>
            <person name="Tunlid A."/>
            <person name="Henrissat B."/>
            <person name="Grigoriev I.V."/>
            <person name="Hibbett D.S."/>
            <person name="Martin F."/>
            <person name="Nordberg H.P."/>
            <person name="Cantor M.N."/>
            <person name="Hua S.X."/>
        </authorList>
    </citation>
    <scope>NUCLEOTIDE SEQUENCE [LARGE SCALE GENOMIC DNA]</scope>
    <source>
        <strain evidence="4 5">MAFF 305830</strain>
    </source>
</reference>
<sequence length="365" mass="41406">MSSAYLDTLIPAFHDVISTRYFGVSAFVLTIYDWILLFDDEIELVGKSRLCLGKVLYYFTRILTPIGLALGLFQLSELRGDLSREHGTPSPANCRLNACSCVIFTFICPTLECVSLLASYWLLMLRLVALYKSKPWVVWLLYGTLFASYIATLGLLIQAEIYFKDAIVYVPAFGICATTGRAPTIAGIFYAPFGFELLLFTLTLWHAWKDYRSQSESSTIPLLRVLYRDGVLLFVVMAAVRLWNILIFASQPLTRTYLGIYMMWAIITVLSNRIYLNMVAIARYNAKDRLPSPQTPTHSAPWQGHFPRVIGRPIPPSVPRSPTLRTMNSEMFYSAYFEDQFALEHLTLEAPTPTDVPGSIRREEI</sequence>
<evidence type="ECO:0000259" key="3">
    <source>
        <dbReference type="Pfam" id="PF20151"/>
    </source>
</evidence>
<feature type="region of interest" description="Disordered" evidence="1">
    <location>
        <begin position="292"/>
        <end position="321"/>
    </location>
</feature>
<evidence type="ECO:0000256" key="2">
    <source>
        <dbReference type="SAM" id="Phobius"/>
    </source>
</evidence>
<feature type="transmembrane region" description="Helical" evidence="2">
    <location>
        <begin position="96"/>
        <end position="124"/>
    </location>
</feature>
<dbReference type="InterPro" id="IPR045340">
    <property type="entry name" value="DUF6533"/>
</dbReference>
<feature type="transmembrane region" description="Helical" evidence="2">
    <location>
        <begin position="58"/>
        <end position="75"/>
    </location>
</feature>
<dbReference type="AlphaFoldDB" id="A0A0C3BNJ8"/>
<dbReference type="Proteomes" id="UP000054097">
    <property type="component" value="Unassembled WGS sequence"/>
</dbReference>
<feature type="transmembrane region" description="Helical" evidence="2">
    <location>
        <begin position="21"/>
        <end position="38"/>
    </location>
</feature>
<accession>A0A0C3BNJ8</accession>
<evidence type="ECO:0000256" key="1">
    <source>
        <dbReference type="SAM" id="MobiDB-lite"/>
    </source>
</evidence>
<dbReference type="EMBL" id="KN824279">
    <property type="protein sequence ID" value="KIM33031.1"/>
    <property type="molecule type" value="Genomic_DNA"/>
</dbReference>
<name>A0A0C3BNJ8_SERVB</name>
<keyword evidence="2" id="KW-0812">Transmembrane</keyword>
<organism evidence="4 5">
    <name type="scientific">Serendipita vermifera MAFF 305830</name>
    <dbReference type="NCBI Taxonomy" id="933852"/>
    <lineage>
        <taxon>Eukaryota</taxon>
        <taxon>Fungi</taxon>
        <taxon>Dikarya</taxon>
        <taxon>Basidiomycota</taxon>
        <taxon>Agaricomycotina</taxon>
        <taxon>Agaricomycetes</taxon>
        <taxon>Sebacinales</taxon>
        <taxon>Serendipitaceae</taxon>
        <taxon>Serendipita</taxon>
    </lineage>
</organism>
<dbReference type="STRING" id="933852.A0A0C3BNJ8"/>
<keyword evidence="5" id="KW-1185">Reference proteome</keyword>
<keyword evidence="2" id="KW-1133">Transmembrane helix</keyword>
<reference evidence="5" key="2">
    <citation type="submission" date="2015-01" db="EMBL/GenBank/DDBJ databases">
        <title>Evolutionary Origins and Diversification of the Mycorrhizal Mutualists.</title>
        <authorList>
            <consortium name="DOE Joint Genome Institute"/>
            <consortium name="Mycorrhizal Genomics Consortium"/>
            <person name="Kohler A."/>
            <person name="Kuo A."/>
            <person name="Nagy L.G."/>
            <person name="Floudas D."/>
            <person name="Copeland A."/>
            <person name="Barry K.W."/>
            <person name="Cichocki N."/>
            <person name="Veneault-Fourrey C."/>
            <person name="LaButti K."/>
            <person name="Lindquist E.A."/>
            <person name="Lipzen A."/>
            <person name="Lundell T."/>
            <person name="Morin E."/>
            <person name="Murat C."/>
            <person name="Riley R."/>
            <person name="Ohm R."/>
            <person name="Sun H."/>
            <person name="Tunlid A."/>
            <person name="Henrissat B."/>
            <person name="Grigoriev I.V."/>
            <person name="Hibbett D.S."/>
            <person name="Martin F."/>
        </authorList>
    </citation>
    <scope>NUCLEOTIDE SEQUENCE [LARGE SCALE GENOMIC DNA]</scope>
    <source>
        <strain evidence="5">MAFF 305830</strain>
    </source>
</reference>
<evidence type="ECO:0000313" key="5">
    <source>
        <dbReference type="Proteomes" id="UP000054097"/>
    </source>
</evidence>
<dbReference type="Pfam" id="PF20151">
    <property type="entry name" value="DUF6533"/>
    <property type="match status" value="1"/>
</dbReference>
<dbReference type="HOGENOM" id="CLU_035509_1_0_1"/>
<gene>
    <name evidence="4" type="ORF">M408DRAFT_20347</name>
</gene>
<protein>
    <recommendedName>
        <fullName evidence="3">DUF6533 domain-containing protein</fullName>
    </recommendedName>
</protein>
<feature type="transmembrane region" description="Helical" evidence="2">
    <location>
        <begin position="136"/>
        <end position="157"/>
    </location>
</feature>
<feature type="transmembrane region" description="Helical" evidence="2">
    <location>
        <begin position="229"/>
        <end position="249"/>
    </location>
</feature>
<proteinExistence type="predicted"/>
<evidence type="ECO:0000313" key="4">
    <source>
        <dbReference type="EMBL" id="KIM33031.1"/>
    </source>
</evidence>
<feature type="domain" description="DUF6533" evidence="3">
    <location>
        <begin position="21"/>
        <end position="66"/>
    </location>
</feature>
<feature type="transmembrane region" description="Helical" evidence="2">
    <location>
        <begin position="188"/>
        <end position="208"/>
    </location>
</feature>
<dbReference type="OrthoDB" id="3354157at2759"/>
<keyword evidence="2" id="KW-0472">Membrane</keyword>